<gene>
    <name evidence="10" type="ORF">EBB59_07610</name>
</gene>
<dbReference type="CDD" id="cd12797">
    <property type="entry name" value="M23_peptidase"/>
    <property type="match status" value="1"/>
</dbReference>
<keyword evidence="11" id="KW-1185">Reference proteome</keyword>
<comment type="cofactor">
    <cofactor evidence="1">
        <name>Zn(2+)</name>
        <dbReference type="ChEBI" id="CHEBI:29105"/>
    </cofactor>
</comment>
<name>A0A3M2HYB1_9GAMM</name>
<dbReference type="Proteomes" id="UP000275012">
    <property type="component" value="Unassembled WGS sequence"/>
</dbReference>
<evidence type="ECO:0000256" key="7">
    <source>
        <dbReference type="SAM" id="MobiDB-lite"/>
    </source>
</evidence>
<dbReference type="PANTHER" id="PTHR21666">
    <property type="entry name" value="PEPTIDASE-RELATED"/>
    <property type="match status" value="1"/>
</dbReference>
<dbReference type="Gene3D" id="2.70.70.10">
    <property type="entry name" value="Glucose Permease (Domain IIA)"/>
    <property type="match status" value="1"/>
</dbReference>
<accession>A0A3M2HYB1</accession>
<sequence>MNQPATPPPADTPPPSPPPGVVEKRVVEYRGAGLFRQFLLFVAGLLVGANGVYFWMQREMSGAAPVAPVAALPTPGGTGAARIVNEPAGIAMPAPPAATAGGPVARTPLETPPANAPTGLQVPVQGVSATQLSNTFDDARGQNRVHDAIDIMADAGTPVLAAADGKVVKLFESKQGGTTLYQFDPSGRYVYYYAHLQGYAPGIAEGSEVKRGEVIGQVGSSGNASPDAPHLHFAIGLLGPEGEWWDSTPINPYPLLGGK</sequence>
<keyword evidence="6" id="KW-0482">Metalloprotease</keyword>
<evidence type="ECO:0000256" key="3">
    <source>
        <dbReference type="ARBA" id="ARBA00022723"/>
    </source>
</evidence>
<evidence type="ECO:0000256" key="5">
    <source>
        <dbReference type="ARBA" id="ARBA00022833"/>
    </source>
</evidence>
<dbReference type="AlphaFoldDB" id="A0A3M2HYB1"/>
<evidence type="ECO:0000256" key="2">
    <source>
        <dbReference type="ARBA" id="ARBA00022670"/>
    </source>
</evidence>
<dbReference type="GO" id="GO:0004222">
    <property type="term" value="F:metalloendopeptidase activity"/>
    <property type="evidence" value="ECO:0007669"/>
    <property type="project" value="TreeGrafter"/>
</dbReference>
<keyword evidence="8" id="KW-0812">Transmembrane</keyword>
<keyword evidence="4" id="KW-0378">Hydrolase</keyword>
<feature type="transmembrane region" description="Helical" evidence="8">
    <location>
        <begin position="38"/>
        <end position="56"/>
    </location>
</feature>
<evidence type="ECO:0000256" key="1">
    <source>
        <dbReference type="ARBA" id="ARBA00001947"/>
    </source>
</evidence>
<dbReference type="OrthoDB" id="9800107at2"/>
<proteinExistence type="predicted"/>
<evidence type="ECO:0000256" key="6">
    <source>
        <dbReference type="ARBA" id="ARBA00023049"/>
    </source>
</evidence>
<dbReference type="Pfam" id="PF01551">
    <property type="entry name" value="Peptidase_M23"/>
    <property type="match status" value="1"/>
</dbReference>
<keyword evidence="5" id="KW-0862">Zinc</keyword>
<evidence type="ECO:0000259" key="9">
    <source>
        <dbReference type="Pfam" id="PF01551"/>
    </source>
</evidence>
<evidence type="ECO:0000313" key="10">
    <source>
        <dbReference type="EMBL" id="RMH92823.1"/>
    </source>
</evidence>
<dbReference type="InterPro" id="IPR011055">
    <property type="entry name" value="Dup_hybrid_motif"/>
</dbReference>
<keyword evidence="8" id="KW-0472">Membrane</keyword>
<feature type="domain" description="M23ase beta-sheet core" evidence="9">
    <location>
        <begin position="145"/>
        <end position="235"/>
    </location>
</feature>
<feature type="compositionally biased region" description="Pro residues" evidence="7">
    <location>
        <begin position="1"/>
        <end position="20"/>
    </location>
</feature>
<dbReference type="SUPFAM" id="SSF51261">
    <property type="entry name" value="Duplicated hybrid motif"/>
    <property type="match status" value="1"/>
</dbReference>
<dbReference type="RefSeq" id="WP_122101557.1">
    <property type="nucleotide sequence ID" value="NZ_RFLY01000009.1"/>
</dbReference>
<dbReference type="PANTHER" id="PTHR21666:SF288">
    <property type="entry name" value="CELL DIVISION PROTEIN YTFB"/>
    <property type="match status" value="1"/>
</dbReference>
<comment type="caution">
    <text evidence="10">The sequence shown here is derived from an EMBL/GenBank/DDBJ whole genome shotgun (WGS) entry which is preliminary data.</text>
</comment>
<dbReference type="GO" id="GO:0046872">
    <property type="term" value="F:metal ion binding"/>
    <property type="evidence" value="ECO:0007669"/>
    <property type="project" value="UniProtKB-KW"/>
</dbReference>
<keyword evidence="3" id="KW-0479">Metal-binding</keyword>
<evidence type="ECO:0000256" key="8">
    <source>
        <dbReference type="SAM" id="Phobius"/>
    </source>
</evidence>
<reference evidence="10 11" key="1">
    <citation type="submission" date="2018-10" db="EMBL/GenBank/DDBJ databases">
        <title>Proposal of Lysobacter pythonis sp. nov. isolated from royal pythons (Python regius).</title>
        <authorList>
            <person name="Hans-Juergen B."/>
            <person name="Huptas C."/>
            <person name="Sandra B."/>
            <person name="Igor L."/>
            <person name="Joachim S."/>
            <person name="Siegfried S."/>
            <person name="Mareike W."/>
            <person name="Peter K."/>
        </authorList>
    </citation>
    <scope>NUCLEOTIDE SEQUENCE [LARGE SCALE GENOMIC DNA]</scope>
    <source>
        <strain evidence="10 11">4284/11</strain>
    </source>
</reference>
<keyword evidence="2" id="KW-0645">Protease</keyword>
<evidence type="ECO:0000256" key="4">
    <source>
        <dbReference type="ARBA" id="ARBA00022801"/>
    </source>
</evidence>
<keyword evidence="8" id="KW-1133">Transmembrane helix</keyword>
<organism evidence="10 11">
    <name type="scientific">Solilutibacter pythonis</name>
    <dbReference type="NCBI Taxonomy" id="2483112"/>
    <lineage>
        <taxon>Bacteria</taxon>
        <taxon>Pseudomonadati</taxon>
        <taxon>Pseudomonadota</taxon>
        <taxon>Gammaproteobacteria</taxon>
        <taxon>Lysobacterales</taxon>
        <taxon>Lysobacteraceae</taxon>
        <taxon>Solilutibacter</taxon>
    </lineage>
</organism>
<feature type="region of interest" description="Disordered" evidence="7">
    <location>
        <begin position="1"/>
        <end position="21"/>
    </location>
</feature>
<dbReference type="EMBL" id="RFLY01000009">
    <property type="protein sequence ID" value="RMH92823.1"/>
    <property type="molecule type" value="Genomic_DNA"/>
</dbReference>
<evidence type="ECO:0000313" key="11">
    <source>
        <dbReference type="Proteomes" id="UP000275012"/>
    </source>
</evidence>
<dbReference type="InterPro" id="IPR050570">
    <property type="entry name" value="Cell_wall_metabolism_enzyme"/>
</dbReference>
<dbReference type="InterPro" id="IPR016047">
    <property type="entry name" value="M23ase_b-sheet_dom"/>
</dbReference>
<dbReference type="GO" id="GO:0006508">
    <property type="term" value="P:proteolysis"/>
    <property type="evidence" value="ECO:0007669"/>
    <property type="project" value="UniProtKB-KW"/>
</dbReference>
<protein>
    <submittedName>
        <fullName evidence="10">M23 family metallopeptidase</fullName>
    </submittedName>
</protein>